<feature type="region of interest" description="Disordered" evidence="6">
    <location>
        <begin position="393"/>
        <end position="1530"/>
    </location>
</feature>
<dbReference type="PROSITE" id="PS51220">
    <property type="entry name" value="NIDO"/>
    <property type="match status" value="1"/>
</dbReference>
<feature type="compositionally biased region" description="Polar residues" evidence="6">
    <location>
        <begin position="1473"/>
        <end position="1491"/>
    </location>
</feature>
<feature type="compositionally biased region" description="Low complexity" evidence="6">
    <location>
        <begin position="577"/>
        <end position="587"/>
    </location>
</feature>
<feature type="compositionally biased region" description="Low complexity" evidence="6">
    <location>
        <begin position="394"/>
        <end position="409"/>
    </location>
</feature>
<feature type="compositionally biased region" description="Polar residues" evidence="6">
    <location>
        <begin position="255"/>
        <end position="283"/>
    </location>
</feature>
<dbReference type="GO" id="GO:0016020">
    <property type="term" value="C:membrane"/>
    <property type="evidence" value="ECO:0007669"/>
    <property type="project" value="UniProtKB-SubCell"/>
</dbReference>
<evidence type="ECO:0000256" key="6">
    <source>
        <dbReference type="SAM" id="MobiDB-lite"/>
    </source>
</evidence>
<comment type="caution">
    <text evidence="10">The sequence shown here is derived from an EMBL/GenBank/DDBJ whole genome shotgun (WGS) entry which is preliminary data.</text>
</comment>
<evidence type="ECO:0000259" key="8">
    <source>
        <dbReference type="PROSITE" id="PS50856"/>
    </source>
</evidence>
<comment type="subcellular location">
    <subcellularLocation>
        <location evidence="1">Membrane</location>
    </subcellularLocation>
</comment>
<evidence type="ECO:0000256" key="1">
    <source>
        <dbReference type="ARBA" id="ARBA00004370"/>
    </source>
</evidence>
<feature type="compositionally biased region" description="Polar residues" evidence="6">
    <location>
        <begin position="870"/>
        <end position="880"/>
    </location>
</feature>
<gene>
    <name evidence="10" type="ORF">DUI87_21227</name>
</gene>
<dbReference type="GO" id="GO:0007160">
    <property type="term" value="P:cell-matrix adhesion"/>
    <property type="evidence" value="ECO:0007669"/>
    <property type="project" value="InterPro"/>
</dbReference>
<reference evidence="10 11" key="1">
    <citation type="submission" date="2018-07" db="EMBL/GenBank/DDBJ databases">
        <title>A high quality draft genome assembly of the barn swallow (H. rustica rustica).</title>
        <authorList>
            <person name="Formenti G."/>
            <person name="Chiara M."/>
            <person name="Poveda L."/>
            <person name="Francoijs K.-J."/>
            <person name="Bonisoli-Alquati A."/>
            <person name="Canova L."/>
            <person name="Gianfranceschi L."/>
            <person name="Horner D.S."/>
            <person name="Saino N."/>
        </authorList>
    </citation>
    <scope>NUCLEOTIDE SEQUENCE [LARGE SCALE GENOMIC DNA]</scope>
    <source>
        <strain evidence="10">Chelidonia</strain>
        <tissue evidence="10">Blood</tissue>
    </source>
</reference>
<feature type="compositionally biased region" description="Low complexity" evidence="6">
    <location>
        <begin position="1567"/>
        <end position="1581"/>
    </location>
</feature>
<dbReference type="InterPro" id="IPR005533">
    <property type="entry name" value="AMOP_dom"/>
</dbReference>
<evidence type="ECO:0000256" key="2">
    <source>
        <dbReference type="ARBA" id="ARBA00022692"/>
    </source>
</evidence>
<dbReference type="PANTHER" id="PTHR13802:SF52">
    <property type="entry name" value="MUCIN-4"/>
    <property type="match status" value="1"/>
</dbReference>
<dbReference type="InterPro" id="IPR003886">
    <property type="entry name" value="NIDO_dom"/>
</dbReference>
<dbReference type="GO" id="GO:0005176">
    <property type="term" value="F:ErbB-2 class receptor binding"/>
    <property type="evidence" value="ECO:0007669"/>
    <property type="project" value="TreeGrafter"/>
</dbReference>
<dbReference type="Pfam" id="PF06119">
    <property type="entry name" value="NIDO"/>
    <property type="match status" value="1"/>
</dbReference>
<feature type="compositionally biased region" description="Low complexity" evidence="6">
    <location>
        <begin position="852"/>
        <end position="866"/>
    </location>
</feature>
<feature type="compositionally biased region" description="Low complexity" evidence="6">
    <location>
        <begin position="56"/>
        <end position="147"/>
    </location>
</feature>
<keyword evidence="3" id="KW-1133">Transmembrane helix</keyword>
<feature type="compositionally biased region" description="Low complexity" evidence="6">
    <location>
        <begin position="1152"/>
        <end position="1170"/>
    </location>
</feature>
<feature type="domain" description="AMOP" evidence="8">
    <location>
        <begin position="1883"/>
        <end position="1980"/>
    </location>
</feature>
<keyword evidence="11" id="KW-1185">Reference proteome</keyword>
<sequence length="1980" mass="195022">MAGQRGGLSLPLSWSLLLLLLSLTCLAVLHLALETTAMGVTATVSPALPTSSTPMESSTLLPTTDSTTTATLLSSSPETEASTSEESSTSAETGNTSPPTELLPTTTTEDSAESSTALADATASPVISTSDPMSTPSSSYPDTTTPDIFPSTLESTAGTEPSSPATSSAQTSETTTLSTPTDLSMVPVCPSGSSNTRLGAVAAVPVATDGSLTVGTAFPTTAEDEWPLTTLTTEMSTTAADAETFPPWAEMEPVTATSGNGSSVPASVNGTKAPNTAHSTEGNSAAPNTATAAAAITAQHPAVTPEAVHDELEVAPDVPLGTTPVLEDVREDVLANREDTDLSTGPPSFHTTPALAVTWVPEPTAGVTVLLSQGLTTAKGAVEEGVILPEATQSEASASSSGPSPDAGELFPTQGGAVSGAEGINPEPAGEMAPAVEESPLAAGSGDAINDEFSTASSSHLPLESPVMSGTVENPEKSSLLPGQALSPDISLTPSNGGDGDGQGVPGVSSEASASDLSAAASEAPAAPEETEDTATSLPAPGVHTEAQSDTNLPVSATALPAGDVGAVDLASPSLQPTPWQTPTEEQTLLRPDALTSPTDTSSAPRAAFPAPEAGASTLPEADGAAETPASPDLTTGPEAAVSPSLGESQPAGIPAGAPQEADGLGAGSSSDPDAPGPAPFVPDGLAWPTAGIQGQGAEGVGDTAQAGGPGDASPYEDTQSDMSPPALQPSVSPGGDNGELLTGGTEDLADAELSPPPALGDGTEGGAPALGQVFSPSPAPPSNAGMKPDLSGPEGPGELPSESASAPGAISPPLGSVAGPVSEAETPVSPELSAAQGAPGSPSPDGSQPWGTAAGAPTGAGLPGAEGSDTASAWDTPSSAADEPIGPPSPGLGDQPGTNVGLPAAEGQGASTAEPAVEGAGSGIESEPSLSSTAGNGIAAGVDQLPSAGSPSDIASPSDVVAPPVSRGDEAGPISSAVPGPDSLSPASPEGETGPGFGVVQGAESAGNVAQAGNPESENPNMETSPSAVSPQQDLTNTGELQAEETGTMANAELSPPSALGDGTGTGGAPALGQVSLPSPAPPSNAGMKPDLSGPEEPGDLPSESASAPGAVSPPLGSVAGPVSEAETPVSPELSAAQGAPGSPSPDGSQPWGTAAGAPMGAGLPGAEGTDSTSAWDTPSSAADEPIGPPSPGLGDQPGTNVGLPAAEGQGASTAEPALEGAGSGIESEPSLSSTEGNGIAAGVDQLPSAGSPSDIASPSDVVAPPVSRGDEAGPISSAVPGPDSLPPASPEGETGPGFGVVQGAESAGNVAQAGNPESENLNMETSPSAVSPQQGELPGAGSSSGSASPSGDFAAPSVSDPSSLGALKGADSAAEGLQPSLGAGTGGQGASEGAGDGGSTGQPQAPTGMGPAGSETPDGETGGVLQSASSSLSAEGSSLPGRTGEAAGETSLPGAAAAAGGLNTGLEAAGSQETSGPVPGTQSGANTELSDGKLSQVPVAEVPGGDSVNAGASPGASLVPVAPDNSGVSNGMATSAAASLLLPGHGLSSGLAPSGGPDSVPSTQSGSSPLLPGSSGGLPEEAGGAQSWSVEDEVASGMPAPLGEAFPHAPVSPNAAPVLPSALQRGNSAEGVSASPGLSAIPSVPLYGYGARENDQEYVERRVDFNSPLFKPEIGFPFGKSLRSSLYFTDNGQIIFPASDSSALTYPNPPPNGFNGHEEVPMIAVFWDNADFSRGVGTTFYQEFSTLNTAKPPFVRDVEAKVRRYLRSSYSAAWTLKITWEKAPVYAARTDTRKTITYQAVLTTDGFRSYILMLYQDGGMQWDYTRLPSTNVLIGYTSGDGFYYNDDLTRRPPAAKYRPDQFRGYNTDLRGLWIYKLESRVGNNYRLKCLAWTGQQQEPRAWSQGLPTCPCSLQQGQQDPRFKSSRGGKWTCCFLTLLIPELSFPAFPAGRVARRPLRKRRTGLVCPSQTGKARRIEG</sequence>
<evidence type="ECO:0000256" key="3">
    <source>
        <dbReference type="ARBA" id="ARBA00022989"/>
    </source>
</evidence>
<feature type="compositionally biased region" description="Low complexity" evidence="6">
    <location>
        <begin position="506"/>
        <end position="528"/>
    </location>
</feature>
<feature type="compositionally biased region" description="Polar residues" evidence="6">
    <location>
        <begin position="1171"/>
        <end position="1182"/>
    </location>
</feature>
<protein>
    <recommendedName>
        <fullName evidence="12">NIDO domain-containing protein</fullName>
    </recommendedName>
</protein>
<name>A0A3M0JMX6_HIRRU</name>
<evidence type="ECO:0000313" key="10">
    <source>
        <dbReference type="EMBL" id="RMC02065.1"/>
    </source>
</evidence>
<feature type="compositionally biased region" description="Gly residues" evidence="6">
    <location>
        <begin position="1385"/>
        <end position="1402"/>
    </location>
</feature>
<evidence type="ECO:0000256" key="4">
    <source>
        <dbReference type="ARBA" id="ARBA00023136"/>
    </source>
</evidence>
<feature type="region of interest" description="Disordered" evidence="6">
    <location>
        <begin position="46"/>
        <end position="187"/>
    </location>
</feature>
<feature type="compositionally biased region" description="Low complexity" evidence="6">
    <location>
        <begin position="1448"/>
        <end position="1472"/>
    </location>
</feature>
<proteinExistence type="predicted"/>
<feature type="compositionally biased region" description="Polar residues" evidence="6">
    <location>
        <begin position="546"/>
        <end position="555"/>
    </location>
</feature>
<dbReference type="PANTHER" id="PTHR13802">
    <property type="entry name" value="MUCIN 4-RELATED"/>
    <property type="match status" value="1"/>
</dbReference>
<feature type="compositionally biased region" description="Low complexity" evidence="6">
    <location>
        <begin position="1429"/>
        <end position="1441"/>
    </location>
</feature>
<keyword evidence="7" id="KW-0732">Signal</keyword>
<evidence type="ECO:0008006" key="12">
    <source>
        <dbReference type="Google" id="ProtNLM"/>
    </source>
</evidence>
<keyword evidence="4" id="KW-0472">Membrane</keyword>
<accession>A0A3M0JMX6</accession>
<dbReference type="OrthoDB" id="4405280at2759"/>
<feature type="domain" description="NIDO" evidence="9">
    <location>
        <begin position="1727"/>
        <end position="1882"/>
    </location>
</feature>
<evidence type="ECO:0000256" key="7">
    <source>
        <dbReference type="SAM" id="SignalP"/>
    </source>
</evidence>
<feature type="compositionally biased region" description="Low complexity" evidence="6">
    <location>
        <begin position="1341"/>
        <end position="1359"/>
    </location>
</feature>
<feature type="compositionally biased region" description="Polar residues" evidence="6">
    <location>
        <begin position="1015"/>
        <end position="1041"/>
    </location>
</feature>
<dbReference type="PROSITE" id="PS50856">
    <property type="entry name" value="AMOP"/>
    <property type="match status" value="1"/>
</dbReference>
<evidence type="ECO:0000259" key="9">
    <source>
        <dbReference type="PROSITE" id="PS51220"/>
    </source>
</evidence>
<evidence type="ECO:0000256" key="5">
    <source>
        <dbReference type="ARBA" id="ARBA00023157"/>
    </source>
</evidence>
<feature type="region of interest" description="Disordered" evidence="6">
    <location>
        <begin position="1550"/>
        <end position="1611"/>
    </location>
</feature>
<feature type="signal peptide" evidence="7">
    <location>
        <begin position="1"/>
        <end position="27"/>
    </location>
</feature>
<feature type="region of interest" description="Disordered" evidence="6">
    <location>
        <begin position="255"/>
        <end position="289"/>
    </location>
</feature>
<evidence type="ECO:0000313" key="11">
    <source>
        <dbReference type="Proteomes" id="UP000269221"/>
    </source>
</evidence>
<organism evidence="10 11">
    <name type="scientific">Hirundo rustica rustica</name>
    <dbReference type="NCBI Taxonomy" id="333673"/>
    <lineage>
        <taxon>Eukaryota</taxon>
        <taxon>Metazoa</taxon>
        <taxon>Chordata</taxon>
        <taxon>Craniata</taxon>
        <taxon>Vertebrata</taxon>
        <taxon>Euteleostomi</taxon>
        <taxon>Archelosauria</taxon>
        <taxon>Archosauria</taxon>
        <taxon>Dinosauria</taxon>
        <taxon>Saurischia</taxon>
        <taxon>Theropoda</taxon>
        <taxon>Coelurosauria</taxon>
        <taxon>Aves</taxon>
        <taxon>Neognathae</taxon>
        <taxon>Neoaves</taxon>
        <taxon>Telluraves</taxon>
        <taxon>Australaves</taxon>
        <taxon>Passeriformes</taxon>
        <taxon>Sylvioidea</taxon>
        <taxon>Hirundinidae</taxon>
        <taxon>Hirundo</taxon>
    </lineage>
</organism>
<feature type="chain" id="PRO_5018205020" description="NIDO domain-containing protein" evidence="7">
    <location>
        <begin position="28"/>
        <end position="1980"/>
    </location>
</feature>
<feature type="compositionally biased region" description="Low complexity" evidence="6">
    <location>
        <begin position="155"/>
        <end position="181"/>
    </location>
</feature>
<feature type="compositionally biased region" description="Polar residues" evidence="6">
    <location>
        <begin position="46"/>
        <end position="55"/>
    </location>
</feature>
<dbReference type="STRING" id="333673.A0A3M0JMX6"/>
<feature type="compositionally biased region" description="Polar residues" evidence="6">
    <location>
        <begin position="1317"/>
        <end position="1336"/>
    </location>
</feature>
<keyword evidence="5" id="KW-1015">Disulfide bond</keyword>
<keyword evidence="2" id="KW-0812">Transmembrane</keyword>
<dbReference type="InterPro" id="IPR051495">
    <property type="entry name" value="Epithelial_Barrier/Signaling"/>
</dbReference>
<feature type="compositionally biased region" description="Low complexity" evidence="6">
    <location>
        <begin position="1550"/>
        <end position="1559"/>
    </location>
</feature>
<dbReference type="Proteomes" id="UP000269221">
    <property type="component" value="Unassembled WGS sequence"/>
</dbReference>
<dbReference type="SMART" id="SM00539">
    <property type="entry name" value="NIDO"/>
    <property type="match status" value="1"/>
</dbReference>
<dbReference type="EMBL" id="QRBI01000134">
    <property type="protein sequence ID" value="RMC02065.1"/>
    <property type="molecule type" value="Genomic_DNA"/>
</dbReference>